<proteinExistence type="predicted"/>
<keyword evidence="2" id="KW-1185">Reference proteome</keyword>
<reference evidence="1" key="1">
    <citation type="journal article" date="2018" name="DNA Res.">
        <title>Multiple hybrid de novo genome assembly of finger millet, an orphan allotetraploid crop.</title>
        <authorList>
            <person name="Hatakeyama M."/>
            <person name="Aluri S."/>
            <person name="Balachadran M.T."/>
            <person name="Sivarajan S.R."/>
            <person name="Patrignani A."/>
            <person name="Gruter S."/>
            <person name="Poveda L."/>
            <person name="Shimizu-Inatsugi R."/>
            <person name="Baeten J."/>
            <person name="Francoijs K.J."/>
            <person name="Nataraja K.N."/>
            <person name="Reddy Y.A.N."/>
            <person name="Phadnis S."/>
            <person name="Ravikumar R.L."/>
            <person name="Schlapbach R."/>
            <person name="Sreeman S.M."/>
            <person name="Shimizu K.K."/>
        </authorList>
    </citation>
    <scope>NUCLEOTIDE SEQUENCE</scope>
</reference>
<protein>
    <submittedName>
        <fullName evidence="1">Uncharacterized protein</fullName>
    </submittedName>
</protein>
<dbReference type="EMBL" id="BQKI01000107">
    <property type="protein sequence ID" value="GJN40238.1"/>
    <property type="molecule type" value="Genomic_DNA"/>
</dbReference>
<name>A0AAV5FZL4_ELECO</name>
<accession>A0AAV5FZL4</accession>
<evidence type="ECO:0000313" key="2">
    <source>
        <dbReference type="Proteomes" id="UP001054889"/>
    </source>
</evidence>
<reference evidence="1" key="2">
    <citation type="submission" date="2021-12" db="EMBL/GenBank/DDBJ databases">
        <title>Resequencing data analysis of finger millet.</title>
        <authorList>
            <person name="Hatakeyama M."/>
            <person name="Aluri S."/>
            <person name="Balachadran M.T."/>
            <person name="Sivarajan S.R."/>
            <person name="Poveda L."/>
            <person name="Shimizu-Inatsugi R."/>
            <person name="Schlapbach R."/>
            <person name="Sreeman S.M."/>
            <person name="Shimizu K.K."/>
        </authorList>
    </citation>
    <scope>NUCLEOTIDE SEQUENCE</scope>
</reference>
<dbReference type="Proteomes" id="UP001054889">
    <property type="component" value="Unassembled WGS sequence"/>
</dbReference>
<organism evidence="1 2">
    <name type="scientific">Eleusine coracana subsp. coracana</name>
    <dbReference type="NCBI Taxonomy" id="191504"/>
    <lineage>
        <taxon>Eukaryota</taxon>
        <taxon>Viridiplantae</taxon>
        <taxon>Streptophyta</taxon>
        <taxon>Embryophyta</taxon>
        <taxon>Tracheophyta</taxon>
        <taxon>Spermatophyta</taxon>
        <taxon>Magnoliopsida</taxon>
        <taxon>Liliopsida</taxon>
        <taxon>Poales</taxon>
        <taxon>Poaceae</taxon>
        <taxon>PACMAD clade</taxon>
        <taxon>Chloridoideae</taxon>
        <taxon>Cynodonteae</taxon>
        <taxon>Eleusininae</taxon>
        <taxon>Eleusine</taxon>
    </lineage>
</organism>
<dbReference type="AlphaFoldDB" id="A0AAV5FZL4"/>
<comment type="caution">
    <text evidence="1">The sequence shown here is derived from an EMBL/GenBank/DDBJ whole genome shotgun (WGS) entry which is preliminary data.</text>
</comment>
<sequence>MLAKRGQPRLASCVFYDQTDEDIQHILIDYVFAREFWYKILEPVGLAASTPGQDDQVFAEWWRKARKRANKRKRKVLNSLIILGAWSLWKHRNRCVFEGGGATCIQVIMQEFNNEKQLWHLAGAKSLQKLGPGEAPN</sequence>
<evidence type="ECO:0000313" key="1">
    <source>
        <dbReference type="EMBL" id="GJN40238.1"/>
    </source>
</evidence>
<gene>
    <name evidence="1" type="primary">gb29423</name>
    <name evidence="1" type="ORF">PR202_gb29423</name>
</gene>